<gene>
    <name evidence="1" type="ORF">M409DRAFT_19072</name>
</gene>
<name>A0A6A6CVG2_ZASCE</name>
<evidence type="ECO:0000313" key="1">
    <source>
        <dbReference type="EMBL" id="KAF2171101.1"/>
    </source>
</evidence>
<dbReference type="AlphaFoldDB" id="A0A6A6CVG2"/>
<dbReference type="OrthoDB" id="62952at2759"/>
<dbReference type="GeneID" id="54558041"/>
<dbReference type="RefSeq" id="XP_033671990.1">
    <property type="nucleotide sequence ID" value="XM_033804769.1"/>
</dbReference>
<proteinExistence type="predicted"/>
<organism evidence="1 2">
    <name type="scientific">Zasmidium cellare ATCC 36951</name>
    <dbReference type="NCBI Taxonomy" id="1080233"/>
    <lineage>
        <taxon>Eukaryota</taxon>
        <taxon>Fungi</taxon>
        <taxon>Dikarya</taxon>
        <taxon>Ascomycota</taxon>
        <taxon>Pezizomycotina</taxon>
        <taxon>Dothideomycetes</taxon>
        <taxon>Dothideomycetidae</taxon>
        <taxon>Mycosphaerellales</taxon>
        <taxon>Mycosphaerellaceae</taxon>
        <taxon>Zasmidium</taxon>
    </lineage>
</organism>
<protein>
    <recommendedName>
        <fullName evidence="3">F-box domain-containing protein</fullName>
    </recommendedName>
</protein>
<accession>A0A6A6CVG2</accession>
<evidence type="ECO:0008006" key="3">
    <source>
        <dbReference type="Google" id="ProtNLM"/>
    </source>
</evidence>
<evidence type="ECO:0000313" key="2">
    <source>
        <dbReference type="Proteomes" id="UP000799537"/>
    </source>
</evidence>
<reference evidence="1" key="1">
    <citation type="journal article" date="2020" name="Stud. Mycol.">
        <title>101 Dothideomycetes genomes: a test case for predicting lifestyles and emergence of pathogens.</title>
        <authorList>
            <person name="Haridas S."/>
            <person name="Albert R."/>
            <person name="Binder M."/>
            <person name="Bloem J."/>
            <person name="Labutti K."/>
            <person name="Salamov A."/>
            <person name="Andreopoulos B."/>
            <person name="Baker S."/>
            <person name="Barry K."/>
            <person name="Bills G."/>
            <person name="Bluhm B."/>
            <person name="Cannon C."/>
            <person name="Castanera R."/>
            <person name="Culley D."/>
            <person name="Daum C."/>
            <person name="Ezra D."/>
            <person name="Gonzalez J."/>
            <person name="Henrissat B."/>
            <person name="Kuo A."/>
            <person name="Liang C."/>
            <person name="Lipzen A."/>
            <person name="Lutzoni F."/>
            <person name="Magnuson J."/>
            <person name="Mondo S."/>
            <person name="Nolan M."/>
            <person name="Ohm R."/>
            <person name="Pangilinan J."/>
            <person name="Park H.-J."/>
            <person name="Ramirez L."/>
            <person name="Alfaro M."/>
            <person name="Sun H."/>
            <person name="Tritt A."/>
            <person name="Yoshinaga Y."/>
            <person name="Zwiers L.-H."/>
            <person name="Turgeon B."/>
            <person name="Goodwin S."/>
            <person name="Spatafora J."/>
            <person name="Crous P."/>
            <person name="Grigoriev I."/>
        </authorList>
    </citation>
    <scope>NUCLEOTIDE SEQUENCE</scope>
    <source>
        <strain evidence="1">ATCC 36951</strain>
    </source>
</reference>
<dbReference type="EMBL" id="ML993584">
    <property type="protein sequence ID" value="KAF2171101.1"/>
    <property type="molecule type" value="Genomic_DNA"/>
</dbReference>
<sequence length="356" mass="40161">MAHILSSISRRWRSHREASGVGQTRKLSKKVRVIHAQTGRTVSIATTTTPENLLKCHPQDQSPLFKLPAEIRTLIFTYALTPDPWTDSFDAQLGHPTGRFYTQILQTCRLIWLEANTYLLDNAAPEFFLYRSNPFGDSTDEGHSRVRGVEELERFVFWLTPNNLARMHLTINVDMEVLTQQNSGKTFGGGSTKWPSRVTMILRFRRYTVRPQLAVDHSADPDVAEDVISEVLQHAALAGVTRFTLRMQAIVELRSELNLTVMRLSSASIRDVLAPGWLLDSSRCESPRRDDRSKDGSFDVAVLEWYRNDGGPDYCQTQDLGDVQTPNDGQSFVGAAAAYSKHWNTQGSLLHLLAHH</sequence>
<dbReference type="Proteomes" id="UP000799537">
    <property type="component" value="Unassembled WGS sequence"/>
</dbReference>
<keyword evidence="2" id="KW-1185">Reference proteome</keyword>